<dbReference type="InterPro" id="IPR019734">
    <property type="entry name" value="TPR_rpt"/>
</dbReference>
<dbReference type="EMBL" id="UOFL01000216">
    <property type="protein sequence ID" value="VAW81292.1"/>
    <property type="molecule type" value="Genomic_DNA"/>
</dbReference>
<accession>A0A3B0Z1G4</accession>
<reference evidence="3" key="1">
    <citation type="submission" date="2018-06" db="EMBL/GenBank/DDBJ databases">
        <authorList>
            <person name="Zhirakovskaya E."/>
        </authorList>
    </citation>
    <scope>NUCLEOTIDE SEQUENCE</scope>
</reference>
<dbReference type="AlphaFoldDB" id="A0A3B0Z1G4"/>
<dbReference type="Pfam" id="PF13432">
    <property type="entry name" value="TPR_16"/>
    <property type="match status" value="1"/>
</dbReference>
<dbReference type="Gene3D" id="1.25.40.10">
    <property type="entry name" value="Tetratricopeptide repeat domain"/>
    <property type="match status" value="3"/>
</dbReference>
<dbReference type="PROSITE" id="PS50005">
    <property type="entry name" value="TPR"/>
    <property type="match status" value="3"/>
</dbReference>
<dbReference type="SUPFAM" id="SSF81901">
    <property type="entry name" value="HCP-like"/>
    <property type="match status" value="1"/>
</dbReference>
<evidence type="ECO:0000313" key="3">
    <source>
        <dbReference type="EMBL" id="VAW81292.1"/>
    </source>
</evidence>
<name>A0A3B0Z1G4_9ZZZZ</name>
<dbReference type="PANTHER" id="PTHR44749:SF1">
    <property type="entry name" value="TETRATRICOPEPTIDE-LIKE HELICAL DOMAIN-CONTAINING PROTEIN"/>
    <property type="match status" value="1"/>
</dbReference>
<protein>
    <submittedName>
        <fullName evidence="3">Uncharacterized protein</fullName>
    </submittedName>
</protein>
<dbReference type="Pfam" id="PF07719">
    <property type="entry name" value="TPR_2"/>
    <property type="match status" value="1"/>
</dbReference>
<dbReference type="InterPro" id="IPR044650">
    <property type="entry name" value="SRFR1-like"/>
</dbReference>
<dbReference type="GO" id="GO:0045892">
    <property type="term" value="P:negative regulation of DNA-templated transcription"/>
    <property type="evidence" value="ECO:0007669"/>
    <property type="project" value="InterPro"/>
</dbReference>
<keyword evidence="2" id="KW-0802">TPR repeat</keyword>
<dbReference type="InterPro" id="IPR013105">
    <property type="entry name" value="TPR_2"/>
</dbReference>
<organism evidence="3">
    <name type="scientific">hydrothermal vent metagenome</name>
    <dbReference type="NCBI Taxonomy" id="652676"/>
    <lineage>
        <taxon>unclassified sequences</taxon>
        <taxon>metagenomes</taxon>
        <taxon>ecological metagenomes</taxon>
    </lineage>
</organism>
<dbReference type="PANTHER" id="PTHR44749">
    <property type="entry name" value="SUPPRESSOR OF RPS4-RLD 1"/>
    <property type="match status" value="1"/>
</dbReference>
<sequence length="459" mass="52669">MKKIMLIVASLLLVGSVQAESKTEGMQQDNQHIKSWNLFAQRLYKMHLFYLTRYKTYQTEKIGGYARTPRFYRQVSYYDAASKRLLSRIQWVIKHPSRIHTVEIYVYDKSGRLQRDYLAAFLPRFRNAPIQTLVNLHAYSASLHAWRQFDASGNRIYEQCQGKFFGRQVNIVLTDDDMVALTGSRPEVMNSDSYIECFSGISSAATPYLNPLNEIKYRAGEVIKSGAQVNDRQVQQLSIKIERQPTNASLYIARGDVHFKLRHFDLAIIDFNKAIMLDPRLDKAWYGRGMARGRVGKVRAGIKDLSVYIQRNGKSSLAYTKRGVRYIWIREFKKAESDLRTAIKLNPNNAEAYDDLGVVVASKKQYQLAINYFKQSIRIDSSYLKAHHNIALVYHVTGQLQKALLAADSALRINHNAKNTLLLKAVVLDSMGKHKEASRIRDNAAFLTENNWSEVLKVQ</sequence>
<proteinExistence type="predicted"/>
<dbReference type="InterPro" id="IPR011990">
    <property type="entry name" value="TPR-like_helical_dom_sf"/>
</dbReference>
<keyword evidence="1" id="KW-0677">Repeat</keyword>
<evidence type="ECO:0000256" key="2">
    <source>
        <dbReference type="ARBA" id="ARBA00022803"/>
    </source>
</evidence>
<dbReference type="SMART" id="SM00028">
    <property type="entry name" value="TPR"/>
    <property type="match status" value="4"/>
</dbReference>
<evidence type="ECO:0000256" key="1">
    <source>
        <dbReference type="ARBA" id="ARBA00022737"/>
    </source>
</evidence>
<gene>
    <name evidence="3" type="ORF">MNBD_GAMMA12-1500</name>
</gene>